<organism evidence="1">
    <name type="scientific">marine metagenome</name>
    <dbReference type="NCBI Taxonomy" id="408172"/>
    <lineage>
        <taxon>unclassified sequences</taxon>
        <taxon>metagenomes</taxon>
        <taxon>ecological metagenomes</taxon>
    </lineage>
</organism>
<proteinExistence type="predicted"/>
<evidence type="ECO:0000313" key="1">
    <source>
        <dbReference type="EMBL" id="SVC48299.1"/>
    </source>
</evidence>
<accession>A0A382MHG2</accession>
<name>A0A382MHG2_9ZZZZ</name>
<protein>
    <submittedName>
        <fullName evidence="1">Uncharacterized protein</fullName>
    </submittedName>
</protein>
<dbReference type="EMBL" id="UINC01093684">
    <property type="protein sequence ID" value="SVC48299.1"/>
    <property type="molecule type" value="Genomic_DNA"/>
</dbReference>
<dbReference type="AlphaFoldDB" id="A0A382MHG2"/>
<reference evidence="1" key="1">
    <citation type="submission" date="2018-05" db="EMBL/GenBank/DDBJ databases">
        <authorList>
            <person name="Lanie J.A."/>
            <person name="Ng W.-L."/>
            <person name="Kazmierczak K.M."/>
            <person name="Andrzejewski T.M."/>
            <person name="Davidsen T.M."/>
            <person name="Wayne K.J."/>
            <person name="Tettelin H."/>
            <person name="Glass J.I."/>
            <person name="Rusch D."/>
            <person name="Podicherti R."/>
            <person name="Tsui H.-C.T."/>
            <person name="Winkler M.E."/>
        </authorList>
    </citation>
    <scope>NUCLEOTIDE SEQUENCE</scope>
</reference>
<sequence length="116" mass="11800">MADLTKVHPAATTSDVEMMGANMSFFTVDYVNANASTGPEGAQAATHNCISYHNNVVAIGPMLDSNSQQTFAVEGTPVAATLQAAIRALGTVDSVNLGSATVTDTKLGILTAAVVS</sequence>
<gene>
    <name evidence="1" type="ORF">METZ01_LOCUS301153</name>
</gene>